<accession>A0A158GNR0</accession>
<proteinExistence type="predicted"/>
<evidence type="ECO:0008006" key="4">
    <source>
        <dbReference type="Google" id="ProtNLM"/>
    </source>
</evidence>
<organism evidence="2 3">
    <name type="scientific">Caballeronia sordidicola</name>
    <name type="common">Burkholderia sordidicola</name>
    <dbReference type="NCBI Taxonomy" id="196367"/>
    <lineage>
        <taxon>Bacteria</taxon>
        <taxon>Pseudomonadati</taxon>
        <taxon>Pseudomonadota</taxon>
        <taxon>Betaproteobacteria</taxon>
        <taxon>Burkholderiales</taxon>
        <taxon>Burkholderiaceae</taxon>
        <taxon>Caballeronia</taxon>
    </lineage>
</organism>
<keyword evidence="1" id="KW-0732">Signal</keyword>
<dbReference type="Proteomes" id="UP000054893">
    <property type="component" value="Unassembled WGS sequence"/>
</dbReference>
<protein>
    <recommendedName>
        <fullName evidence="4">Lipoprotein</fullName>
    </recommendedName>
</protein>
<feature type="chain" id="PRO_5007810409" description="Lipoprotein" evidence="1">
    <location>
        <begin position="18"/>
        <end position="252"/>
    </location>
</feature>
<dbReference type="PROSITE" id="PS51257">
    <property type="entry name" value="PROKAR_LIPOPROTEIN"/>
    <property type="match status" value="1"/>
</dbReference>
<evidence type="ECO:0000313" key="3">
    <source>
        <dbReference type="Proteomes" id="UP000054893"/>
    </source>
</evidence>
<evidence type="ECO:0000313" key="2">
    <source>
        <dbReference type="EMBL" id="SAL33754.1"/>
    </source>
</evidence>
<name>A0A158GNR0_CABSO</name>
<sequence>MKTRLFCCALTALTLSACGGGGSDNSGAVSFAQPDTSGGVAQGFYEGTDTAGDVVNGVVLDTGVFYFVYANQTSNTLGLVQGTASRANGPLTSTDARNYVIAQNIVTPENIAFSFVAQSSLNGTITPVASGSTPVNFTTQYSAAYDLAPNLAAIAGTYTAEAGSIKGGESVSVTIAASGAVSGRGTSGCVFTGTATPHGSKNVYDVTVTFGGLPCIYANRTLTGILAVNNNALLAIAPLADRSDAFVLAGSK</sequence>
<dbReference type="EMBL" id="FCOC02000009">
    <property type="protein sequence ID" value="SAL33754.1"/>
    <property type="molecule type" value="Genomic_DNA"/>
</dbReference>
<feature type="signal peptide" evidence="1">
    <location>
        <begin position="1"/>
        <end position="17"/>
    </location>
</feature>
<reference evidence="2 3" key="1">
    <citation type="submission" date="2016-01" db="EMBL/GenBank/DDBJ databases">
        <authorList>
            <person name="Oliw E.H."/>
        </authorList>
    </citation>
    <scope>NUCLEOTIDE SEQUENCE [LARGE SCALE GENOMIC DNA]</scope>
    <source>
        <strain evidence="2">LMG 22029</strain>
    </source>
</reference>
<dbReference type="AlphaFoldDB" id="A0A158GNR0"/>
<evidence type="ECO:0000256" key="1">
    <source>
        <dbReference type="SAM" id="SignalP"/>
    </source>
</evidence>
<gene>
    <name evidence="2" type="ORF">AWB64_03224</name>
</gene>